<dbReference type="STRING" id="1414654.BFR47_13770"/>
<proteinExistence type="predicted"/>
<keyword evidence="3" id="KW-1185">Reference proteome</keyword>
<dbReference type="InterPro" id="IPR001387">
    <property type="entry name" value="Cro/C1-type_HTH"/>
</dbReference>
<comment type="caution">
    <text evidence="2">The sequence shown here is derived from an EMBL/GenBank/DDBJ whole genome shotgun (WGS) entry which is preliminary data.</text>
</comment>
<evidence type="ECO:0000259" key="1">
    <source>
        <dbReference type="PROSITE" id="PS50943"/>
    </source>
</evidence>
<dbReference type="Proteomes" id="UP000243073">
    <property type="component" value="Unassembled WGS sequence"/>
</dbReference>
<dbReference type="OrthoDB" id="8902678at2"/>
<protein>
    <submittedName>
        <fullName evidence="2">Transcriptional regulator</fullName>
    </submittedName>
</protein>
<sequence>MHQEFAKNLRLLCSYYKSVAEVCRKLNINRPQFNRYLSGRYKPSAHSLRRLCDFFGVEEYEILMPHSQFELLIQVRPRPREDMEEHPEHHHLDLLRAHSQGLEKYLGYYFEYHYSMAFPGKILRNLVCLEKRGSHIYYQRTERLQQSPGERVYHSKYLGMGHLLADRIFLMDYESLTRNQLTQTILIPTFKSRVGRLSGLRLGASASGERMPSCTRVVLEYLGHKVDIRRTLKLCGTFEADSGQISPSILTAISNEMAPGEHHFRARHLF</sequence>
<organism evidence="2 3">
    <name type="scientific">Oceanisphaera psychrotolerans</name>
    <dbReference type="NCBI Taxonomy" id="1414654"/>
    <lineage>
        <taxon>Bacteria</taxon>
        <taxon>Pseudomonadati</taxon>
        <taxon>Pseudomonadota</taxon>
        <taxon>Gammaproteobacteria</taxon>
        <taxon>Aeromonadales</taxon>
        <taxon>Aeromonadaceae</taxon>
        <taxon>Oceanisphaera</taxon>
    </lineage>
</organism>
<dbReference type="GO" id="GO:0003677">
    <property type="term" value="F:DNA binding"/>
    <property type="evidence" value="ECO:0007669"/>
    <property type="project" value="InterPro"/>
</dbReference>
<evidence type="ECO:0000313" key="2">
    <source>
        <dbReference type="EMBL" id="OIN09996.1"/>
    </source>
</evidence>
<reference evidence="2 3" key="1">
    <citation type="submission" date="2016-07" db="EMBL/GenBank/DDBJ databases">
        <title>Draft Genome Sequence of Oceanisphaera psychrotolerans, isolated from coastal sediment samples.</title>
        <authorList>
            <person name="Zhuo S."/>
            <person name="Ruan Z."/>
        </authorList>
    </citation>
    <scope>NUCLEOTIDE SEQUENCE [LARGE SCALE GENOMIC DNA]</scope>
    <source>
        <strain evidence="2 3">LAM-WHM-ZC</strain>
    </source>
</reference>
<evidence type="ECO:0000313" key="3">
    <source>
        <dbReference type="Proteomes" id="UP000243073"/>
    </source>
</evidence>
<dbReference type="RefSeq" id="WP_071472556.1">
    <property type="nucleotide sequence ID" value="NZ_MDKE01000018.1"/>
</dbReference>
<dbReference type="EMBL" id="MDKE01000018">
    <property type="protein sequence ID" value="OIN09996.1"/>
    <property type="molecule type" value="Genomic_DNA"/>
</dbReference>
<dbReference type="CDD" id="cd00093">
    <property type="entry name" value="HTH_XRE"/>
    <property type="match status" value="1"/>
</dbReference>
<name>A0A1J4QG47_9GAMM</name>
<dbReference type="AlphaFoldDB" id="A0A1J4QG47"/>
<dbReference type="Gene3D" id="1.10.260.40">
    <property type="entry name" value="lambda repressor-like DNA-binding domains"/>
    <property type="match status" value="1"/>
</dbReference>
<dbReference type="Pfam" id="PF13560">
    <property type="entry name" value="HTH_31"/>
    <property type="match status" value="1"/>
</dbReference>
<feature type="domain" description="HTH cro/C1-type" evidence="1">
    <location>
        <begin position="18"/>
        <end position="63"/>
    </location>
</feature>
<dbReference type="PROSITE" id="PS50943">
    <property type="entry name" value="HTH_CROC1"/>
    <property type="match status" value="1"/>
</dbReference>
<dbReference type="SUPFAM" id="SSF47413">
    <property type="entry name" value="lambda repressor-like DNA-binding domains"/>
    <property type="match status" value="1"/>
</dbReference>
<accession>A0A1J4QG47</accession>
<dbReference type="InterPro" id="IPR010982">
    <property type="entry name" value="Lambda_DNA-bd_dom_sf"/>
</dbReference>
<dbReference type="SMART" id="SM00530">
    <property type="entry name" value="HTH_XRE"/>
    <property type="match status" value="1"/>
</dbReference>
<gene>
    <name evidence="2" type="ORF">BFR47_13770</name>
</gene>